<dbReference type="SUPFAM" id="SSF141868">
    <property type="entry name" value="EAL domain-like"/>
    <property type="match status" value="1"/>
</dbReference>
<dbReference type="PANTHER" id="PTHR33121:SF64">
    <property type="entry name" value="CYCLIC DI-GMP PHOSPHODIESTERASE PDEF"/>
    <property type="match status" value="1"/>
</dbReference>
<organism evidence="5 6">
    <name type="scientific">Salmonella enterica I</name>
    <dbReference type="NCBI Taxonomy" id="59201"/>
    <lineage>
        <taxon>Bacteria</taxon>
        <taxon>Pseudomonadati</taxon>
        <taxon>Pseudomonadota</taxon>
        <taxon>Gammaproteobacteria</taxon>
        <taxon>Enterobacterales</taxon>
        <taxon>Enterobacteriaceae</taxon>
        <taxon>Salmonella</taxon>
    </lineage>
</organism>
<dbReference type="Proteomes" id="UP000255534">
    <property type="component" value="Unassembled WGS sequence"/>
</dbReference>
<comment type="similarity">
    <text evidence="1">Belongs to the YdiV family.</text>
</comment>
<dbReference type="CDD" id="cd01948">
    <property type="entry name" value="EAL"/>
    <property type="match status" value="1"/>
</dbReference>
<evidence type="ECO:0000256" key="1">
    <source>
        <dbReference type="ARBA" id="ARBA00010927"/>
    </source>
</evidence>
<dbReference type="InterPro" id="IPR035919">
    <property type="entry name" value="EAL_sf"/>
</dbReference>
<dbReference type="Pfam" id="PF00563">
    <property type="entry name" value="EAL"/>
    <property type="match status" value="1"/>
</dbReference>
<protein>
    <recommendedName>
        <fullName evidence="3">Anti-FlhC(2)FlhD(4) factor YdiV</fullName>
    </recommendedName>
</protein>
<name>A0A379UU87_SALET</name>
<evidence type="ECO:0000256" key="2">
    <source>
        <dbReference type="ARBA" id="ARBA00011576"/>
    </source>
</evidence>
<dbReference type="AlphaFoldDB" id="A0A379UU87"/>
<evidence type="ECO:0000313" key="5">
    <source>
        <dbReference type="EMBL" id="SUG71487.1"/>
    </source>
</evidence>
<dbReference type="Gene3D" id="3.20.20.450">
    <property type="entry name" value="EAL domain"/>
    <property type="match status" value="1"/>
</dbReference>
<dbReference type="InterPro" id="IPR050706">
    <property type="entry name" value="Cyclic-di-GMP_PDE-like"/>
</dbReference>
<comment type="subunit">
    <text evidence="2">Interacts with FlhD in the FlhC(2)FlhD(4) heterohexamer, inhibiting its ability to activate transcription.</text>
</comment>
<evidence type="ECO:0000259" key="4">
    <source>
        <dbReference type="PROSITE" id="PS50883"/>
    </source>
</evidence>
<dbReference type="EMBL" id="UGXK01000001">
    <property type="protein sequence ID" value="SUG71487.1"/>
    <property type="molecule type" value="Genomic_DNA"/>
</dbReference>
<evidence type="ECO:0000313" key="6">
    <source>
        <dbReference type="Proteomes" id="UP000255534"/>
    </source>
</evidence>
<evidence type="ECO:0000256" key="3">
    <source>
        <dbReference type="ARBA" id="ARBA00018009"/>
    </source>
</evidence>
<proteinExistence type="inferred from homology"/>
<dbReference type="PANTHER" id="PTHR33121">
    <property type="entry name" value="CYCLIC DI-GMP PHOSPHODIESTERASE PDEF"/>
    <property type="match status" value="1"/>
</dbReference>
<dbReference type="GO" id="GO:0071111">
    <property type="term" value="F:cyclic-guanylate-specific phosphodiesterase activity"/>
    <property type="evidence" value="ECO:0007669"/>
    <property type="project" value="InterPro"/>
</dbReference>
<sequence length="107" mass="12021">MTLGQLQQFGCQIAIDDFGTGYASYARLKNVDADILKIDGSFIRNIVSNSLDYQIVASICHFSANEKYAGRRGVCRERRNTKRRALVGIDYLQGYLIGEPQLLSEIQ</sequence>
<dbReference type="InterPro" id="IPR001633">
    <property type="entry name" value="EAL_dom"/>
</dbReference>
<dbReference type="PROSITE" id="PS50883">
    <property type="entry name" value="EAL"/>
    <property type="match status" value="1"/>
</dbReference>
<feature type="domain" description="EAL" evidence="4">
    <location>
        <begin position="1"/>
        <end position="107"/>
    </location>
</feature>
<gene>
    <name evidence="5" type="primary">yfgF_3</name>
    <name evidence="5" type="ORF">NCTC5798_02645</name>
</gene>
<keyword evidence="5" id="KW-0378">Hydrolase</keyword>
<accession>A0A379UU87</accession>
<reference evidence="5 6" key="1">
    <citation type="submission" date="2018-06" db="EMBL/GenBank/DDBJ databases">
        <authorList>
            <consortium name="Pathogen Informatics"/>
            <person name="Doyle S."/>
        </authorList>
    </citation>
    <scope>NUCLEOTIDE SEQUENCE [LARGE SCALE GENOMIC DNA]</scope>
    <source>
        <strain evidence="5 6">NCTC5798</strain>
    </source>
</reference>